<dbReference type="Proteomes" id="UP000189431">
    <property type="component" value="Unassembled WGS sequence"/>
</dbReference>
<keyword evidence="4" id="KW-0132">Cell division</keyword>
<dbReference type="InterPro" id="IPR052521">
    <property type="entry name" value="Cell_div_SPOR-domain"/>
</dbReference>
<reference evidence="5" key="1">
    <citation type="submission" date="2017-01" db="EMBL/GenBank/DDBJ databases">
        <title>Draft genome of the species Salinivibrio costicola subsp. alcaliphilus.</title>
        <authorList>
            <person name="Lopez-Hermoso C."/>
            <person name="De La Haba R."/>
            <person name="Sanchez-Porro C."/>
            <person name="Ventosa A."/>
        </authorList>
    </citation>
    <scope>NUCLEOTIDE SEQUENCE [LARGE SCALE GENOMIC DNA]</scope>
    <source>
        <strain evidence="5">CBH448</strain>
    </source>
</reference>
<proteinExistence type="predicted"/>
<feature type="compositionally biased region" description="Basic residues" evidence="1">
    <location>
        <begin position="9"/>
        <end position="23"/>
    </location>
</feature>
<keyword evidence="2" id="KW-1133">Transmembrane helix</keyword>
<protein>
    <submittedName>
        <fullName evidence="4">Cell division protein</fullName>
    </submittedName>
</protein>
<sequence>MATRDYVKRGKAPRKKNTRRQPTKTRAGFPFKWALLAVVLVGAFAYGLYWLSKTDAPTPPSPPVSHTQPATQSQVESLPKKPKEKWSYIEELEDKEVEVKAKALPQSARPYLMQCGAYRSQGQANERKAIIAFQGLESQIKVSPGEKGTWYRVVLGPYPRKRQAEKDRNMLRRAGVEPCAIWYWE</sequence>
<dbReference type="PROSITE" id="PS51724">
    <property type="entry name" value="SPOR"/>
    <property type="match status" value="1"/>
</dbReference>
<dbReference type="SUPFAM" id="SSF110997">
    <property type="entry name" value="Sporulation related repeat"/>
    <property type="match status" value="1"/>
</dbReference>
<feature type="transmembrane region" description="Helical" evidence="2">
    <location>
        <begin position="29"/>
        <end position="51"/>
    </location>
</feature>
<dbReference type="RefSeq" id="WP_077668913.1">
    <property type="nucleotide sequence ID" value="NZ_MUFR01000002.1"/>
</dbReference>
<evidence type="ECO:0000256" key="2">
    <source>
        <dbReference type="SAM" id="Phobius"/>
    </source>
</evidence>
<dbReference type="PANTHER" id="PTHR38687:SF2">
    <property type="entry name" value="CELL DIVISION PROTEIN FTSN"/>
    <property type="match status" value="1"/>
</dbReference>
<accession>A0ABX3KUB1</accession>
<feature type="region of interest" description="Disordered" evidence="1">
    <location>
        <begin position="57"/>
        <end position="82"/>
    </location>
</feature>
<evidence type="ECO:0000313" key="5">
    <source>
        <dbReference type="Proteomes" id="UP000189431"/>
    </source>
</evidence>
<dbReference type="GO" id="GO:0051301">
    <property type="term" value="P:cell division"/>
    <property type="evidence" value="ECO:0007669"/>
    <property type="project" value="UniProtKB-KW"/>
</dbReference>
<evidence type="ECO:0000313" key="4">
    <source>
        <dbReference type="EMBL" id="OOF35331.1"/>
    </source>
</evidence>
<dbReference type="InterPro" id="IPR036680">
    <property type="entry name" value="SPOR-like_sf"/>
</dbReference>
<comment type="caution">
    <text evidence="4">The sequence shown here is derived from an EMBL/GenBank/DDBJ whole genome shotgun (WGS) entry which is preliminary data.</text>
</comment>
<dbReference type="Pfam" id="PF05036">
    <property type="entry name" value="SPOR"/>
    <property type="match status" value="1"/>
</dbReference>
<feature type="domain" description="SPOR" evidence="3">
    <location>
        <begin position="105"/>
        <end position="184"/>
    </location>
</feature>
<keyword evidence="2" id="KW-0472">Membrane</keyword>
<dbReference type="EMBL" id="MUFR01000002">
    <property type="protein sequence ID" value="OOF35331.1"/>
    <property type="molecule type" value="Genomic_DNA"/>
</dbReference>
<evidence type="ECO:0000256" key="1">
    <source>
        <dbReference type="SAM" id="MobiDB-lite"/>
    </source>
</evidence>
<keyword evidence="5" id="KW-1185">Reference proteome</keyword>
<keyword evidence="2" id="KW-0812">Transmembrane</keyword>
<dbReference type="InterPro" id="IPR007730">
    <property type="entry name" value="SPOR-like_dom"/>
</dbReference>
<name>A0ABX3KUB1_SALCS</name>
<gene>
    <name evidence="4" type="ORF">BZJ21_01060</name>
</gene>
<organism evidence="4 5">
    <name type="scientific">Salinivibrio costicola subsp. alcaliphilus</name>
    <dbReference type="NCBI Taxonomy" id="272773"/>
    <lineage>
        <taxon>Bacteria</taxon>
        <taxon>Pseudomonadati</taxon>
        <taxon>Pseudomonadota</taxon>
        <taxon>Gammaproteobacteria</taxon>
        <taxon>Vibrionales</taxon>
        <taxon>Vibrionaceae</taxon>
        <taxon>Salinivibrio</taxon>
    </lineage>
</organism>
<dbReference type="PANTHER" id="PTHR38687">
    <property type="entry name" value="CELL DIVISION PROTEIN DEDD-RELATED"/>
    <property type="match status" value="1"/>
</dbReference>
<dbReference type="Gene3D" id="3.30.70.1070">
    <property type="entry name" value="Sporulation related repeat"/>
    <property type="match status" value="1"/>
</dbReference>
<feature type="compositionally biased region" description="Polar residues" evidence="1">
    <location>
        <begin position="64"/>
        <end position="76"/>
    </location>
</feature>
<evidence type="ECO:0000259" key="3">
    <source>
        <dbReference type="PROSITE" id="PS51724"/>
    </source>
</evidence>
<keyword evidence="4" id="KW-0131">Cell cycle</keyword>
<feature type="region of interest" description="Disordered" evidence="1">
    <location>
        <begin position="1"/>
        <end position="24"/>
    </location>
</feature>